<dbReference type="RefSeq" id="WP_320685617.1">
    <property type="nucleotide sequence ID" value="NZ_JAXBLV010000053.1"/>
</dbReference>
<protein>
    <recommendedName>
        <fullName evidence="3">HEAT repeat domain-containing protein</fullName>
    </recommendedName>
</protein>
<evidence type="ECO:0008006" key="3">
    <source>
        <dbReference type="Google" id="ProtNLM"/>
    </source>
</evidence>
<gene>
    <name evidence="1" type="ORF">R5W23_005888</name>
</gene>
<dbReference type="EMBL" id="JAXBLV010000053">
    <property type="protein sequence ID" value="MDY3558731.1"/>
    <property type="molecule type" value="Genomic_DNA"/>
</dbReference>
<evidence type="ECO:0000313" key="1">
    <source>
        <dbReference type="EMBL" id="MDY3558731.1"/>
    </source>
</evidence>
<evidence type="ECO:0000313" key="2">
    <source>
        <dbReference type="Proteomes" id="UP001272242"/>
    </source>
</evidence>
<accession>A0ABU5EYH3</accession>
<reference evidence="2" key="1">
    <citation type="journal article" date="2023" name="Mar. Drugs">
        <title>Gemmata algarum, a Novel Planctomycete Isolated from an Algal Mat, Displays Antimicrobial Activity.</title>
        <authorList>
            <person name="Kumar G."/>
            <person name="Kallscheuer N."/>
            <person name="Kashif M."/>
            <person name="Ahamad S."/>
            <person name="Jagadeeshwari U."/>
            <person name="Pannikurungottu S."/>
            <person name="Haufschild T."/>
            <person name="Kabuu M."/>
            <person name="Sasikala C."/>
            <person name="Jogler C."/>
            <person name="Ramana C."/>
        </authorList>
    </citation>
    <scope>NUCLEOTIDE SEQUENCE [LARGE SCALE GENOMIC DNA]</scope>
    <source>
        <strain evidence="2">JC673</strain>
    </source>
</reference>
<dbReference type="Proteomes" id="UP001272242">
    <property type="component" value="Unassembled WGS sequence"/>
</dbReference>
<feature type="non-terminal residue" evidence="1">
    <location>
        <position position="103"/>
    </location>
</feature>
<organism evidence="1 2">
    <name type="scientific">Gemmata algarum</name>
    <dbReference type="NCBI Taxonomy" id="2975278"/>
    <lineage>
        <taxon>Bacteria</taxon>
        <taxon>Pseudomonadati</taxon>
        <taxon>Planctomycetota</taxon>
        <taxon>Planctomycetia</taxon>
        <taxon>Gemmatales</taxon>
        <taxon>Gemmataceae</taxon>
        <taxon>Gemmata</taxon>
    </lineage>
</organism>
<comment type="caution">
    <text evidence="1">The sequence shown here is derived from an EMBL/GenBank/DDBJ whole genome shotgun (WGS) entry which is preliminary data.</text>
</comment>
<name>A0ABU5EYH3_9BACT</name>
<proteinExistence type="predicted"/>
<keyword evidence="2" id="KW-1185">Reference proteome</keyword>
<sequence>MHTPPATGAQAGPHAITHSDLLLRLLFQALRVNDEALNAAAAELLVQFGTKPVPRLIRVALDRKNRRPHRLRALTLLGRIGQLLRRHERCSIVKWLLRRHRGR</sequence>